<feature type="compositionally biased region" description="Low complexity" evidence="1">
    <location>
        <begin position="19"/>
        <end position="47"/>
    </location>
</feature>
<feature type="region of interest" description="Disordered" evidence="1">
    <location>
        <begin position="243"/>
        <end position="289"/>
    </location>
</feature>
<keyword evidence="3" id="KW-1185">Reference proteome</keyword>
<feature type="compositionally biased region" description="Basic and acidic residues" evidence="1">
    <location>
        <begin position="252"/>
        <end position="261"/>
    </location>
</feature>
<protein>
    <submittedName>
        <fullName evidence="2">Uncharacterized protein</fullName>
    </submittedName>
</protein>
<gene>
    <name evidence="2" type="ORF">BD833_101245</name>
</gene>
<feature type="region of interest" description="Disordered" evidence="1">
    <location>
        <begin position="128"/>
        <end position="166"/>
    </location>
</feature>
<proteinExistence type="predicted"/>
<feature type="region of interest" description="Disordered" evidence="1">
    <location>
        <begin position="1"/>
        <end position="51"/>
    </location>
</feature>
<evidence type="ECO:0000256" key="1">
    <source>
        <dbReference type="SAM" id="MobiDB-lite"/>
    </source>
</evidence>
<dbReference type="Proteomes" id="UP000322499">
    <property type="component" value="Unassembled WGS sequence"/>
</dbReference>
<dbReference type="AlphaFoldDB" id="A0A5S5D3B5"/>
<sequence length="289" mass="29876">MEFTYRGLSLRPQERGVHASESTPLPSSATATSACRPPRNSASASSPLGGGSLIGTVSSLGEGDVRHNALRLAGGALERDHDRYAPARALTGELGLAPGRLALVWLLAQDPHGEWQVDRFGARAGAVRHRRGGDPRGSVVLGHGGPVPEDQQAQRHETRCADRPGNRADEEELLQCGGVADESVCGGEGGARRDEGDDGEAATSDLGGEPGDLTTGPEGHEAMQFVGERCRGDAGDEVGQLCVGAGQGQEQRGIERAGNRADEDEPAELPSRTGAPPGSGCEGATVLDE</sequence>
<comment type="caution">
    <text evidence="2">The sequence shown here is derived from an EMBL/GenBank/DDBJ whole genome shotgun (WGS) entry which is preliminary data.</text>
</comment>
<dbReference type="EMBL" id="VNHW01000001">
    <property type="protein sequence ID" value="TYP90527.1"/>
    <property type="molecule type" value="Genomic_DNA"/>
</dbReference>
<accession>A0A5S5D3B5</accession>
<feature type="region of interest" description="Disordered" evidence="1">
    <location>
        <begin position="180"/>
        <end position="222"/>
    </location>
</feature>
<reference evidence="2 3" key="1">
    <citation type="submission" date="2019-07" db="EMBL/GenBank/DDBJ databases">
        <title>Genomic Encyclopedia of Archaeal and Bacterial Type Strains, Phase II (KMG-II): from individual species to whole genera.</title>
        <authorList>
            <person name="Goeker M."/>
        </authorList>
    </citation>
    <scope>NUCLEOTIDE SEQUENCE [LARGE SCALE GENOMIC DNA]</scope>
    <source>
        <strain evidence="2 3">DSM 46842</strain>
    </source>
</reference>
<evidence type="ECO:0000313" key="2">
    <source>
        <dbReference type="EMBL" id="TYP90527.1"/>
    </source>
</evidence>
<evidence type="ECO:0000313" key="3">
    <source>
        <dbReference type="Proteomes" id="UP000322499"/>
    </source>
</evidence>
<dbReference type="PROSITE" id="PS51257">
    <property type="entry name" value="PROKAR_LIPOPROTEIN"/>
    <property type="match status" value="1"/>
</dbReference>
<name>A0A5S5D3B5_9ACTN</name>
<feature type="compositionally biased region" description="Basic and acidic residues" evidence="1">
    <location>
        <begin position="152"/>
        <end position="166"/>
    </location>
</feature>
<organism evidence="2 3">
    <name type="scientific">Blastococcus xanthinilyticus</name>
    <dbReference type="NCBI Taxonomy" id="1564164"/>
    <lineage>
        <taxon>Bacteria</taxon>
        <taxon>Bacillati</taxon>
        <taxon>Actinomycetota</taxon>
        <taxon>Actinomycetes</taxon>
        <taxon>Geodermatophilales</taxon>
        <taxon>Geodermatophilaceae</taxon>
        <taxon>Blastococcus</taxon>
    </lineage>
</organism>